<sequence length="175" mass="16552">MAGGQPAAPAGGQPAAPAGEQLAAPAGEQPAAPAGEQPAAPAGEQPAAPAGEQPAAPAGEQPAAPAGEQPAAPAGEQPAAPAGEQPAAPAGALMAVTEERRSAVRVNALVVGRSLVRVVVALAEVPVVGRRAAVTVAAGHLRGSSSNSPAVPCGDGAGERTSGGSVSGPRRRCFG</sequence>
<protein>
    <submittedName>
        <fullName evidence="2">Uncharacterized protein</fullName>
    </submittedName>
</protein>
<keyword evidence="3" id="KW-1185">Reference proteome</keyword>
<reference evidence="2 3" key="1">
    <citation type="submission" date="2017-03" db="EMBL/GenBank/DDBJ databases">
        <title>WGS assembly of Porphyra umbilicalis.</title>
        <authorList>
            <person name="Brawley S.H."/>
            <person name="Blouin N.A."/>
            <person name="Ficko-Blean E."/>
            <person name="Wheeler G.L."/>
            <person name="Lohr M."/>
            <person name="Goodson H.V."/>
            <person name="Jenkins J.W."/>
            <person name="Blaby-Haas C.E."/>
            <person name="Helliwell K.E."/>
            <person name="Chan C."/>
            <person name="Marriage T."/>
            <person name="Bhattacharya D."/>
            <person name="Klein A.S."/>
            <person name="Badis Y."/>
            <person name="Brodie J."/>
            <person name="Cao Y."/>
            <person name="Collen J."/>
            <person name="Dittami S.M."/>
            <person name="Gachon C.M."/>
            <person name="Green B.R."/>
            <person name="Karpowicz S."/>
            <person name="Kim J.W."/>
            <person name="Kudahl U."/>
            <person name="Lin S."/>
            <person name="Michel G."/>
            <person name="Mittag M."/>
            <person name="Olson B.J."/>
            <person name="Pangilinan J."/>
            <person name="Peng Y."/>
            <person name="Qiu H."/>
            <person name="Shu S."/>
            <person name="Singer J.T."/>
            <person name="Smith A.G."/>
            <person name="Sprecher B.N."/>
            <person name="Wagner V."/>
            <person name="Wang W."/>
            <person name="Wang Z.-Y."/>
            <person name="Yan J."/>
            <person name="Yarish C."/>
            <person name="Zoeuner-Riek S."/>
            <person name="Zhuang Y."/>
            <person name="Zou Y."/>
            <person name="Lindquist E.A."/>
            <person name="Grimwood J."/>
            <person name="Barry K."/>
            <person name="Rokhsar D.S."/>
            <person name="Schmutz J."/>
            <person name="Stiller J.W."/>
            <person name="Grossman A.R."/>
            <person name="Prochnik S.E."/>
        </authorList>
    </citation>
    <scope>NUCLEOTIDE SEQUENCE [LARGE SCALE GENOMIC DNA]</scope>
    <source>
        <strain evidence="2">4086291</strain>
    </source>
</reference>
<evidence type="ECO:0000313" key="3">
    <source>
        <dbReference type="Proteomes" id="UP000218209"/>
    </source>
</evidence>
<name>A0A1X6NNJ2_PORUM</name>
<organism evidence="2 3">
    <name type="scientific">Porphyra umbilicalis</name>
    <name type="common">Purple laver</name>
    <name type="synonym">Red alga</name>
    <dbReference type="NCBI Taxonomy" id="2786"/>
    <lineage>
        <taxon>Eukaryota</taxon>
        <taxon>Rhodophyta</taxon>
        <taxon>Bangiophyceae</taxon>
        <taxon>Bangiales</taxon>
        <taxon>Bangiaceae</taxon>
        <taxon>Porphyra</taxon>
    </lineage>
</organism>
<proteinExistence type="predicted"/>
<feature type="compositionally biased region" description="Low complexity" evidence="1">
    <location>
        <begin position="1"/>
        <end position="92"/>
    </location>
</feature>
<dbReference type="Proteomes" id="UP000218209">
    <property type="component" value="Unassembled WGS sequence"/>
</dbReference>
<accession>A0A1X6NNJ2</accession>
<feature type="region of interest" description="Disordered" evidence="1">
    <location>
        <begin position="141"/>
        <end position="175"/>
    </location>
</feature>
<dbReference type="AlphaFoldDB" id="A0A1X6NNJ2"/>
<feature type="region of interest" description="Disordered" evidence="1">
    <location>
        <begin position="1"/>
        <end position="94"/>
    </location>
</feature>
<dbReference type="EMBL" id="KV919325">
    <property type="protein sequence ID" value="OSX70056.1"/>
    <property type="molecule type" value="Genomic_DNA"/>
</dbReference>
<evidence type="ECO:0000256" key="1">
    <source>
        <dbReference type="SAM" id="MobiDB-lite"/>
    </source>
</evidence>
<evidence type="ECO:0000313" key="2">
    <source>
        <dbReference type="EMBL" id="OSX70056.1"/>
    </source>
</evidence>
<gene>
    <name evidence="2" type="ORF">BU14_0937s0003</name>
</gene>